<feature type="compositionally biased region" description="Pro residues" evidence="2">
    <location>
        <begin position="442"/>
        <end position="452"/>
    </location>
</feature>
<feature type="compositionally biased region" description="Pro residues" evidence="2">
    <location>
        <begin position="260"/>
        <end position="271"/>
    </location>
</feature>
<dbReference type="OrthoDB" id="2437251at2759"/>
<feature type="coiled-coil region" evidence="1">
    <location>
        <begin position="360"/>
        <end position="387"/>
    </location>
</feature>
<accession>A0A4Q1BHF8</accession>
<comment type="caution">
    <text evidence="3">The sequence shown here is derived from an EMBL/GenBank/DDBJ whole genome shotgun (WGS) entry which is preliminary data.</text>
</comment>
<feature type="compositionally biased region" description="Polar residues" evidence="2">
    <location>
        <begin position="226"/>
        <end position="240"/>
    </location>
</feature>
<feature type="region of interest" description="Disordered" evidence="2">
    <location>
        <begin position="223"/>
        <end position="336"/>
    </location>
</feature>
<feature type="compositionally biased region" description="Basic and acidic residues" evidence="2">
    <location>
        <begin position="325"/>
        <end position="336"/>
    </location>
</feature>
<evidence type="ECO:0000313" key="4">
    <source>
        <dbReference type="Proteomes" id="UP000289152"/>
    </source>
</evidence>
<evidence type="ECO:0000256" key="1">
    <source>
        <dbReference type="SAM" id="Coils"/>
    </source>
</evidence>
<dbReference type="EMBL" id="SDIL01000080">
    <property type="protein sequence ID" value="RXK37024.1"/>
    <property type="molecule type" value="Genomic_DNA"/>
</dbReference>
<reference evidence="3 4" key="1">
    <citation type="submission" date="2016-06" db="EMBL/GenBank/DDBJ databases">
        <title>Evolution of pathogenesis and genome organization in the Tremellales.</title>
        <authorList>
            <person name="Cuomo C."/>
            <person name="Litvintseva A."/>
            <person name="Heitman J."/>
            <person name="Chen Y."/>
            <person name="Sun S."/>
            <person name="Springer D."/>
            <person name="Dromer F."/>
            <person name="Young S."/>
            <person name="Zeng Q."/>
            <person name="Chapman S."/>
            <person name="Gujja S."/>
            <person name="Saif S."/>
            <person name="Birren B."/>
        </authorList>
    </citation>
    <scope>NUCLEOTIDE SEQUENCE [LARGE SCALE GENOMIC DNA]</scope>
    <source>
        <strain evidence="3 4">ATCC 28783</strain>
    </source>
</reference>
<dbReference type="AlphaFoldDB" id="A0A4Q1BHF8"/>
<feature type="compositionally biased region" description="Polar residues" evidence="2">
    <location>
        <begin position="455"/>
        <end position="468"/>
    </location>
</feature>
<dbReference type="Proteomes" id="UP000289152">
    <property type="component" value="Unassembled WGS sequence"/>
</dbReference>
<proteinExistence type="predicted"/>
<evidence type="ECO:0000313" key="3">
    <source>
        <dbReference type="EMBL" id="RXK37024.1"/>
    </source>
</evidence>
<gene>
    <name evidence="3" type="ORF">M231_05731</name>
</gene>
<keyword evidence="4" id="KW-1185">Reference proteome</keyword>
<dbReference type="InParanoid" id="A0A4Q1BHF8"/>
<organism evidence="3 4">
    <name type="scientific">Tremella mesenterica</name>
    <name type="common">Jelly fungus</name>
    <dbReference type="NCBI Taxonomy" id="5217"/>
    <lineage>
        <taxon>Eukaryota</taxon>
        <taxon>Fungi</taxon>
        <taxon>Dikarya</taxon>
        <taxon>Basidiomycota</taxon>
        <taxon>Agaricomycotina</taxon>
        <taxon>Tremellomycetes</taxon>
        <taxon>Tremellales</taxon>
        <taxon>Tremellaceae</taxon>
        <taxon>Tremella</taxon>
    </lineage>
</organism>
<sequence>MQTRWGHEQLDGARAYVRHLVVDHKTHFVSAFIDKHTHLGQTSNSRLEGNHNAFKTRLKNSYSDFYGLLRIAQQFFDDQCDTIMNKMAHDRLVQDPNLVSIFINVKNRVSNWSLFLMNKQYDKATSGKIDNDDESNMYSTSVGLPSARHIKEVLENDGTIALSPLHRHWRLLNPYTWPDTIKQATAKVSGDISGVHPLLGPEWDVDNDTNRIRDPHLRRNKLALSRKNNQNPPVPSITQIDLTKDNDDDDDLLPVENPFFSPPSPTLPPSPKRGVKSNPSQMSNDVSHTGRLHTQSEKFIGIKKKANRPCPLCGSRSHGPKKCKRANEHRERDPEAYDREVKAYDAGETTWTEGSVLGTDAALEKRLAELQETVAGLTKSIQEDRDKREKENRPVVVRTEDRMVRRQDVMAGTGYLETPGNGQYPPNVPPFFDIYPPEERYLPPPPLPPTLPPLSSQYWPPHSSQGSSRHPYGSYYPPGH</sequence>
<dbReference type="STRING" id="5217.A0A4Q1BHF8"/>
<name>A0A4Q1BHF8_TREME</name>
<feature type="compositionally biased region" description="Polar residues" evidence="2">
    <location>
        <begin position="277"/>
        <end position="287"/>
    </location>
</feature>
<dbReference type="VEuPathDB" id="FungiDB:TREMEDRAFT_63765"/>
<evidence type="ECO:0000256" key="2">
    <source>
        <dbReference type="SAM" id="MobiDB-lite"/>
    </source>
</evidence>
<keyword evidence="1" id="KW-0175">Coiled coil</keyword>
<feature type="region of interest" description="Disordered" evidence="2">
    <location>
        <begin position="435"/>
        <end position="480"/>
    </location>
</feature>
<protein>
    <submittedName>
        <fullName evidence="3">Uncharacterized protein</fullName>
    </submittedName>
</protein>